<sequence length="276" mass="30530">MTQPPLTAAQRDDLVDRVARLLGSVEPGGWRAVRAELRAAGQHVEVDVVVTGVDGFTHSVRPHPEVPRLLGLLRSGMYQPGRGTWLTGSVEVDPAGAVRVAFVLDEEPRWRSVPPPVGFQDELKSFPRNDNFVPPWWRHRAGQGQAVQVEQSTSEEPRMPRVWDSLDPDGRPVARREPIATGERSALIAYLEQAPVVLAARSYDQDAFDPGREPRVPLTFHTDGTWVWPGAVAYYLREHGLPPEPGFTAHIRANRYAVPEVDEAARQRAVAEVTGG</sequence>
<evidence type="ECO:0000313" key="3">
    <source>
        <dbReference type="Proteomes" id="UP000239203"/>
    </source>
</evidence>
<dbReference type="OrthoDB" id="275232at2"/>
<keyword evidence="3" id="KW-1185">Reference proteome</keyword>
<evidence type="ECO:0000256" key="1">
    <source>
        <dbReference type="SAM" id="MobiDB-lite"/>
    </source>
</evidence>
<evidence type="ECO:0008006" key="4">
    <source>
        <dbReference type="Google" id="ProtNLM"/>
    </source>
</evidence>
<gene>
    <name evidence="2" type="ORF">CLV40_13056</name>
</gene>
<dbReference type="InterPro" id="IPR036170">
    <property type="entry name" value="YezG-like_sf"/>
</dbReference>
<feature type="compositionally biased region" description="Polar residues" evidence="1">
    <location>
        <begin position="145"/>
        <end position="154"/>
    </location>
</feature>
<feature type="region of interest" description="Disordered" evidence="1">
    <location>
        <begin position="143"/>
        <end position="173"/>
    </location>
</feature>
<accession>A0A2S6GDE2</accession>
<name>A0A2S6GDE2_9PSEU</name>
<protein>
    <recommendedName>
        <fullName evidence="4">Ferredoxin</fullName>
    </recommendedName>
</protein>
<dbReference type="SUPFAM" id="SSF160424">
    <property type="entry name" value="BH3703-like"/>
    <property type="match status" value="1"/>
</dbReference>
<reference evidence="2 3" key="1">
    <citation type="submission" date="2018-02" db="EMBL/GenBank/DDBJ databases">
        <title>Genomic Encyclopedia of Archaeal and Bacterial Type Strains, Phase II (KMG-II): from individual species to whole genera.</title>
        <authorList>
            <person name="Goeker M."/>
        </authorList>
    </citation>
    <scope>NUCLEOTIDE SEQUENCE [LARGE SCALE GENOMIC DNA]</scope>
    <source>
        <strain evidence="2 3">YU 961-1</strain>
    </source>
</reference>
<dbReference type="AlphaFoldDB" id="A0A2S6GDE2"/>
<organism evidence="2 3">
    <name type="scientific">Actinokineospora auranticolor</name>
    <dbReference type="NCBI Taxonomy" id="155976"/>
    <lineage>
        <taxon>Bacteria</taxon>
        <taxon>Bacillati</taxon>
        <taxon>Actinomycetota</taxon>
        <taxon>Actinomycetes</taxon>
        <taxon>Pseudonocardiales</taxon>
        <taxon>Pseudonocardiaceae</taxon>
        <taxon>Actinokineospora</taxon>
    </lineage>
</organism>
<comment type="caution">
    <text evidence="2">The sequence shown here is derived from an EMBL/GenBank/DDBJ whole genome shotgun (WGS) entry which is preliminary data.</text>
</comment>
<dbReference type="EMBL" id="PTIX01000030">
    <property type="protein sequence ID" value="PPK63264.1"/>
    <property type="molecule type" value="Genomic_DNA"/>
</dbReference>
<evidence type="ECO:0000313" key="2">
    <source>
        <dbReference type="EMBL" id="PPK63264.1"/>
    </source>
</evidence>
<proteinExistence type="predicted"/>
<dbReference type="RefSeq" id="WP_104482911.1">
    <property type="nucleotide sequence ID" value="NZ_CP154825.1"/>
</dbReference>
<dbReference type="Proteomes" id="UP000239203">
    <property type="component" value="Unassembled WGS sequence"/>
</dbReference>